<evidence type="ECO:0000313" key="2">
    <source>
        <dbReference type="Proteomes" id="UP000606115"/>
    </source>
</evidence>
<proteinExistence type="predicted"/>
<sequence>MKFTAFVFMKAAKDSGFFDELMDFINRGETSSTIKTVSSNRSSAPGLNAG</sequence>
<dbReference type="EMBL" id="BMKX01000013">
    <property type="protein sequence ID" value="GGJ73383.1"/>
    <property type="molecule type" value="Genomic_DNA"/>
</dbReference>
<organism evidence="1 2">
    <name type="scientific">Glutamicibacter ardleyensis</name>
    <dbReference type="NCBI Taxonomy" id="225894"/>
    <lineage>
        <taxon>Bacteria</taxon>
        <taxon>Bacillati</taxon>
        <taxon>Actinomycetota</taxon>
        <taxon>Actinomycetes</taxon>
        <taxon>Micrococcales</taxon>
        <taxon>Micrococcaceae</taxon>
        <taxon>Glutamicibacter</taxon>
    </lineage>
</organism>
<reference evidence="2" key="1">
    <citation type="journal article" date="2019" name="Int. J. Syst. Evol. Microbiol.">
        <title>The Global Catalogue of Microorganisms (GCM) 10K type strain sequencing project: providing services to taxonomists for standard genome sequencing and annotation.</title>
        <authorList>
            <consortium name="The Broad Institute Genomics Platform"/>
            <consortium name="The Broad Institute Genome Sequencing Center for Infectious Disease"/>
            <person name="Wu L."/>
            <person name="Ma J."/>
        </authorList>
    </citation>
    <scope>NUCLEOTIDE SEQUENCE [LARGE SCALE GENOMIC DNA]</scope>
    <source>
        <strain evidence="2">CGMCC 1.3685</strain>
    </source>
</reference>
<gene>
    <name evidence="1" type="ORF">GCM10007173_35490</name>
</gene>
<accession>A0ABQ2DUG5</accession>
<name>A0ABQ2DUG5_9MICC</name>
<comment type="caution">
    <text evidence="1">The sequence shown here is derived from an EMBL/GenBank/DDBJ whole genome shotgun (WGS) entry which is preliminary data.</text>
</comment>
<dbReference type="Proteomes" id="UP000606115">
    <property type="component" value="Unassembled WGS sequence"/>
</dbReference>
<protein>
    <submittedName>
        <fullName evidence="1">Uncharacterized protein</fullName>
    </submittedName>
</protein>
<evidence type="ECO:0000313" key="1">
    <source>
        <dbReference type="EMBL" id="GGJ73383.1"/>
    </source>
</evidence>
<keyword evidence="2" id="KW-1185">Reference proteome</keyword>